<evidence type="ECO:0000313" key="2">
    <source>
        <dbReference type="Proteomes" id="UP000499080"/>
    </source>
</evidence>
<sequence length="100" mass="10676">MPSVLPCGLRSLSALTVFFSVFQSFRALGACLGGCRFLNAHTACFLCLSLCSRLILGLVLPFQYSDCFSVPSIPVLPSVFDCVTVDSSVLSLLSCVFSVL</sequence>
<dbReference type="AlphaFoldDB" id="A0A4Y2QMQ8"/>
<protein>
    <submittedName>
        <fullName evidence="1">Uncharacterized protein</fullName>
    </submittedName>
</protein>
<reference evidence="1 2" key="1">
    <citation type="journal article" date="2019" name="Sci. Rep.">
        <title>Orb-weaving spider Araneus ventricosus genome elucidates the spidroin gene catalogue.</title>
        <authorList>
            <person name="Kono N."/>
            <person name="Nakamura H."/>
            <person name="Ohtoshi R."/>
            <person name="Moran D.A.P."/>
            <person name="Shinohara A."/>
            <person name="Yoshida Y."/>
            <person name="Fujiwara M."/>
            <person name="Mori M."/>
            <person name="Tomita M."/>
            <person name="Arakawa K."/>
        </authorList>
    </citation>
    <scope>NUCLEOTIDE SEQUENCE [LARGE SCALE GENOMIC DNA]</scope>
</reference>
<evidence type="ECO:0000313" key="1">
    <source>
        <dbReference type="EMBL" id="GBN64560.1"/>
    </source>
</evidence>
<comment type="caution">
    <text evidence="1">The sequence shown here is derived from an EMBL/GenBank/DDBJ whole genome shotgun (WGS) entry which is preliminary data.</text>
</comment>
<proteinExistence type="predicted"/>
<dbReference type="EMBL" id="BGPR01014290">
    <property type="protein sequence ID" value="GBN64560.1"/>
    <property type="molecule type" value="Genomic_DNA"/>
</dbReference>
<accession>A0A4Y2QMQ8</accession>
<name>A0A4Y2QMQ8_ARAVE</name>
<keyword evidence="2" id="KW-1185">Reference proteome</keyword>
<gene>
    <name evidence="1" type="ORF">AVEN_202590_1</name>
</gene>
<organism evidence="1 2">
    <name type="scientific">Araneus ventricosus</name>
    <name type="common">Orbweaver spider</name>
    <name type="synonym">Epeira ventricosa</name>
    <dbReference type="NCBI Taxonomy" id="182803"/>
    <lineage>
        <taxon>Eukaryota</taxon>
        <taxon>Metazoa</taxon>
        <taxon>Ecdysozoa</taxon>
        <taxon>Arthropoda</taxon>
        <taxon>Chelicerata</taxon>
        <taxon>Arachnida</taxon>
        <taxon>Araneae</taxon>
        <taxon>Araneomorphae</taxon>
        <taxon>Entelegynae</taxon>
        <taxon>Araneoidea</taxon>
        <taxon>Araneidae</taxon>
        <taxon>Araneus</taxon>
    </lineage>
</organism>
<dbReference type="Proteomes" id="UP000499080">
    <property type="component" value="Unassembled WGS sequence"/>
</dbReference>